<evidence type="ECO:0000256" key="2">
    <source>
        <dbReference type="ARBA" id="ARBA00022801"/>
    </source>
</evidence>
<dbReference type="InterPro" id="IPR001223">
    <property type="entry name" value="Glyco_hydro18_cat"/>
</dbReference>
<dbReference type="InterPro" id="IPR011583">
    <property type="entry name" value="Chitinase_II/V-like_cat"/>
</dbReference>
<evidence type="ECO:0000256" key="9">
    <source>
        <dbReference type="SAM" id="SignalP"/>
    </source>
</evidence>
<feature type="chain" id="PRO_5002317777" evidence="9">
    <location>
        <begin position="20"/>
        <end position="451"/>
    </location>
</feature>
<dbReference type="AlphaFoldDB" id="A0A0D7BU73"/>
<evidence type="ECO:0000313" key="12">
    <source>
        <dbReference type="Proteomes" id="UP000054007"/>
    </source>
</evidence>
<dbReference type="PANTHER" id="PTHR11177">
    <property type="entry name" value="CHITINASE"/>
    <property type="match status" value="1"/>
</dbReference>
<gene>
    <name evidence="11" type="ORF">CYLTODRAFT_416350</name>
</gene>
<dbReference type="InterPro" id="IPR029070">
    <property type="entry name" value="Chitinase_insertion_sf"/>
</dbReference>
<evidence type="ECO:0000256" key="6">
    <source>
        <dbReference type="ARBA" id="ARBA00023326"/>
    </source>
</evidence>
<dbReference type="Pfam" id="PF00704">
    <property type="entry name" value="Glyco_hydro_18"/>
    <property type="match status" value="1"/>
</dbReference>
<comment type="catalytic activity">
    <reaction evidence="1">
        <text>Random endo-hydrolysis of N-acetyl-beta-D-glucosaminide (1-&gt;4)-beta-linkages in chitin and chitodextrins.</text>
        <dbReference type="EC" id="3.2.1.14"/>
    </reaction>
</comment>
<evidence type="ECO:0000256" key="7">
    <source>
        <dbReference type="RuleBase" id="RU000489"/>
    </source>
</evidence>
<keyword evidence="5 7" id="KW-0326">Glycosidase</keyword>
<dbReference type="EMBL" id="KN880432">
    <property type="protein sequence ID" value="KIY74088.1"/>
    <property type="molecule type" value="Genomic_DNA"/>
</dbReference>
<dbReference type="InterPro" id="IPR001579">
    <property type="entry name" value="Glyco_hydro_18_chit_AS"/>
</dbReference>
<dbReference type="Gene3D" id="3.10.50.10">
    <property type="match status" value="1"/>
</dbReference>
<proteinExistence type="inferred from homology"/>
<organism evidence="11 12">
    <name type="scientific">Cylindrobasidium torrendii FP15055 ss-10</name>
    <dbReference type="NCBI Taxonomy" id="1314674"/>
    <lineage>
        <taxon>Eukaryota</taxon>
        <taxon>Fungi</taxon>
        <taxon>Dikarya</taxon>
        <taxon>Basidiomycota</taxon>
        <taxon>Agaricomycotina</taxon>
        <taxon>Agaricomycetes</taxon>
        <taxon>Agaricomycetidae</taxon>
        <taxon>Agaricales</taxon>
        <taxon>Marasmiineae</taxon>
        <taxon>Physalacriaceae</taxon>
        <taxon>Cylindrobasidium</taxon>
    </lineage>
</organism>
<dbReference type="GO" id="GO:0006032">
    <property type="term" value="P:chitin catabolic process"/>
    <property type="evidence" value="ECO:0007669"/>
    <property type="project" value="UniProtKB-KW"/>
</dbReference>
<keyword evidence="6" id="KW-0624">Polysaccharide degradation</keyword>
<comment type="similarity">
    <text evidence="8">Belongs to the glycosyl hydrolase 18 family.</text>
</comment>
<dbReference type="STRING" id="1314674.A0A0D7BU73"/>
<keyword evidence="3" id="KW-0146">Chitin degradation</keyword>
<evidence type="ECO:0000313" key="11">
    <source>
        <dbReference type="EMBL" id="KIY74088.1"/>
    </source>
</evidence>
<dbReference type="Gene3D" id="3.20.20.80">
    <property type="entry name" value="Glycosidases"/>
    <property type="match status" value="1"/>
</dbReference>
<dbReference type="SUPFAM" id="SSF51445">
    <property type="entry name" value="(Trans)glycosidases"/>
    <property type="match status" value="1"/>
</dbReference>
<evidence type="ECO:0000256" key="3">
    <source>
        <dbReference type="ARBA" id="ARBA00023024"/>
    </source>
</evidence>
<sequence>MASTALFFLSFTMPCVILAAPVADNSSSLDTQSEYNSEAVFVYPSQADTPSSAATADASNSSSDARPLVMAYYPDWTSSQFPPEKIDFDYYDWIDFAFALPDESFNLSWDDPETAPALLSRLVDAGHAGGTKIKLSIGGWTGSKHFSDAVSNDENRHTFVKNIVTIYEQFGIDGIDIDWEYPGHKGDADNTVSTLDTPNFLSFLRLLRSQLPTNAVITAATQPAPFVGEDGQPVNNVTEFASLLDWVLIMNYDVWSSSSNPGPNAPFYDACHNSTQPEANAVGAFNAWRDAGLSPSQMVLGIPAYGYLSNSNATSLRTRSAAARRQAAPIRLVTDEDKSEGQILFRSLVSQNALVLNVTSSNHTVFEAAGGFTREWDECSSTPFLRSPDVGQVVSYDDPQSLALKASFVRKVGMLGVNMWEVHGDTDDCDLVKSVRTAFGYEAEDSKPAVQ</sequence>
<accession>A0A0D7BU73</accession>
<dbReference type="Proteomes" id="UP000054007">
    <property type="component" value="Unassembled WGS sequence"/>
</dbReference>
<dbReference type="GO" id="GO:0008843">
    <property type="term" value="F:endochitinase activity"/>
    <property type="evidence" value="ECO:0007669"/>
    <property type="project" value="UniProtKB-EC"/>
</dbReference>
<name>A0A0D7BU73_9AGAR</name>
<evidence type="ECO:0000256" key="8">
    <source>
        <dbReference type="RuleBase" id="RU004453"/>
    </source>
</evidence>
<keyword evidence="9" id="KW-0732">Signal</keyword>
<evidence type="ECO:0000256" key="4">
    <source>
        <dbReference type="ARBA" id="ARBA00023277"/>
    </source>
</evidence>
<dbReference type="SMART" id="SM00636">
    <property type="entry name" value="Glyco_18"/>
    <property type="match status" value="1"/>
</dbReference>
<keyword evidence="2 7" id="KW-0378">Hydrolase</keyword>
<evidence type="ECO:0000256" key="1">
    <source>
        <dbReference type="ARBA" id="ARBA00000822"/>
    </source>
</evidence>
<dbReference type="InterPro" id="IPR017853">
    <property type="entry name" value="GH"/>
</dbReference>
<evidence type="ECO:0000259" key="10">
    <source>
        <dbReference type="PROSITE" id="PS51910"/>
    </source>
</evidence>
<dbReference type="PANTHER" id="PTHR11177:SF392">
    <property type="entry name" value="HAP41P"/>
    <property type="match status" value="1"/>
</dbReference>
<feature type="domain" description="GH18" evidence="10">
    <location>
        <begin position="67"/>
        <end position="442"/>
    </location>
</feature>
<protein>
    <submittedName>
        <fullName evidence="11">Glycoside hydrolase family 18 protein</fullName>
    </submittedName>
</protein>
<dbReference type="OrthoDB" id="73875at2759"/>
<keyword evidence="4" id="KW-0119">Carbohydrate metabolism</keyword>
<dbReference type="PROSITE" id="PS51910">
    <property type="entry name" value="GH18_2"/>
    <property type="match status" value="1"/>
</dbReference>
<dbReference type="PROSITE" id="PS01095">
    <property type="entry name" value="GH18_1"/>
    <property type="match status" value="1"/>
</dbReference>
<evidence type="ECO:0000256" key="5">
    <source>
        <dbReference type="ARBA" id="ARBA00023295"/>
    </source>
</evidence>
<dbReference type="GO" id="GO:0005576">
    <property type="term" value="C:extracellular region"/>
    <property type="evidence" value="ECO:0007669"/>
    <property type="project" value="TreeGrafter"/>
</dbReference>
<feature type="signal peptide" evidence="9">
    <location>
        <begin position="1"/>
        <end position="19"/>
    </location>
</feature>
<dbReference type="GO" id="GO:0000272">
    <property type="term" value="P:polysaccharide catabolic process"/>
    <property type="evidence" value="ECO:0007669"/>
    <property type="project" value="UniProtKB-KW"/>
</dbReference>
<reference evidence="11 12" key="1">
    <citation type="journal article" date="2015" name="Fungal Genet. Biol.">
        <title>Evolution of novel wood decay mechanisms in Agaricales revealed by the genome sequences of Fistulina hepatica and Cylindrobasidium torrendii.</title>
        <authorList>
            <person name="Floudas D."/>
            <person name="Held B.W."/>
            <person name="Riley R."/>
            <person name="Nagy L.G."/>
            <person name="Koehler G."/>
            <person name="Ransdell A.S."/>
            <person name="Younus H."/>
            <person name="Chow J."/>
            <person name="Chiniquy J."/>
            <person name="Lipzen A."/>
            <person name="Tritt A."/>
            <person name="Sun H."/>
            <person name="Haridas S."/>
            <person name="LaButti K."/>
            <person name="Ohm R.A."/>
            <person name="Kues U."/>
            <person name="Blanchette R.A."/>
            <person name="Grigoriev I.V."/>
            <person name="Minto R.E."/>
            <person name="Hibbett D.S."/>
        </authorList>
    </citation>
    <scope>NUCLEOTIDE SEQUENCE [LARGE SCALE GENOMIC DNA]</scope>
    <source>
        <strain evidence="11 12">FP15055 ss-10</strain>
    </source>
</reference>
<dbReference type="InterPro" id="IPR050314">
    <property type="entry name" value="Glycosyl_Hydrlase_18"/>
</dbReference>
<dbReference type="GO" id="GO:0008061">
    <property type="term" value="F:chitin binding"/>
    <property type="evidence" value="ECO:0007669"/>
    <property type="project" value="InterPro"/>
</dbReference>
<keyword evidence="12" id="KW-1185">Reference proteome</keyword>